<proteinExistence type="inferred from homology"/>
<evidence type="ECO:0000256" key="11">
    <source>
        <dbReference type="ARBA" id="ARBA00033276"/>
    </source>
</evidence>
<evidence type="ECO:0000256" key="1">
    <source>
        <dbReference type="ARBA" id="ARBA00004496"/>
    </source>
</evidence>
<keyword evidence="4" id="KW-0963">Cytoplasm</keyword>
<evidence type="ECO:0000256" key="3">
    <source>
        <dbReference type="ARBA" id="ARBA00021035"/>
    </source>
</evidence>
<evidence type="ECO:0000256" key="5">
    <source>
        <dbReference type="ARBA" id="ARBA00022679"/>
    </source>
</evidence>
<accession>A0ABT3DUR1</accession>
<dbReference type="CDD" id="cd00140">
    <property type="entry name" value="beta_clamp"/>
    <property type="match status" value="1"/>
</dbReference>
<dbReference type="SMART" id="SM00480">
    <property type="entry name" value="POL3Bc"/>
    <property type="match status" value="1"/>
</dbReference>
<evidence type="ECO:0000256" key="7">
    <source>
        <dbReference type="ARBA" id="ARBA00022705"/>
    </source>
</evidence>
<evidence type="ECO:0000256" key="2">
    <source>
        <dbReference type="ARBA" id="ARBA00010752"/>
    </source>
</evidence>
<evidence type="ECO:0000256" key="10">
    <source>
        <dbReference type="ARBA" id="ARBA00030988"/>
    </source>
</evidence>
<dbReference type="PANTHER" id="PTHR30478">
    <property type="entry name" value="DNA POLYMERASE III SUBUNIT BETA"/>
    <property type="match status" value="1"/>
</dbReference>
<comment type="similarity">
    <text evidence="2">Belongs to the beta sliding clamp family.</text>
</comment>
<dbReference type="PANTHER" id="PTHR30478:SF0">
    <property type="entry name" value="BETA SLIDING CLAMP"/>
    <property type="match status" value="1"/>
</dbReference>
<feature type="domain" description="DNA polymerase III beta sliding clamp N-terminal" evidence="12">
    <location>
        <begin position="1"/>
        <end position="111"/>
    </location>
</feature>
<keyword evidence="6" id="KW-0548">Nucleotidyltransferase</keyword>
<evidence type="ECO:0000256" key="4">
    <source>
        <dbReference type="ARBA" id="ARBA00022490"/>
    </source>
</evidence>
<dbReference type="Gene3D" id="3.10.150.10">
    <property type="entry name" value="DNA Polymerase III, subunit A, domain 2"/>
    <property type="match status" value="3"/>
</dbReference>
<evidence type="ECO:0000313" key="13">
    <source>
        <dbReference type="EMBL" id="MCW0399238.1"/>
    </source>
</evidence>
<keyword evidence="7" id="KW-0235">DNA replication</keyword>
<keyword evidence="8" id="KW-0239">DNA-directed DNA polymerase</keyword>
<evidence type="ECO:0000259" key="12">
    <source>
        <dbReference type="Pfam" id="PF00712"/>
    </source>
</evidence>
<dbReference type="InterPro" id="IPR022634">
    <property type="entry name" value="DNA_polIII_beta_N"/>
</dbReference>
<keyword evidence="14" id="KW-1185">Reference proteome</keyword>
<comment type="subcellular location">
    <subcellularLocation>
        <location evidence="1">Cytoplasm</location>
    </subcellularLocation>
</comment>
<dbReference type="Pfam" id="PF00712">
    <property type="entry name" value="DNA_pol3_beta"/>
    <property type="match status" value="1"/>
</dbReference>
<sequence length="370" mass="39318">MHITASREAILTATAPLLAIAQRGMKNNQNVLTVHAMKNGRLNLSCSDDNATMASRTEAVVQREGTFAVAAKRLHDIVRSFRPGASLDLQTMAQQLTIAVGGSRYRVNAVPVPGVVTRAGNAGDGTSGDFSFDSAEFAYLLGVAQHGMNEPINAKMPNGVLVHLTGERLRLIGTNGGRMAVSSASIQCAEPCKLLLGANTIADIKVMLAKAAPGTLMSFRWGEGVLRVSGGGTEYSAGIPNTSFVDYEQVMASTTLNPFHVGLEDLRGMVARMLIVSEKVTVRLQGRVLSVSTEVGEGKKKGEECSESVELPPDALQVNDFQVTVNGKYLMEALNAVRGEPVHLSYEPGTPLAILAANGEARIYLMPIRA</sequence>
<dbReference type="SUPFAM" id="SSF55979">
    <property type="entry name" value="DNA clamp"/>
    <property type="match status" value="2"/>
</dbReference>
<evidence type="ECO:0000256" key="8">
    <source>
        <dbReference type="ARBA" id="ARBA00022932"/>
    </source>
</evidence>
<name>A0ABT3DUR1_9XANT</name>
<dbReference type="InterPro" id="IPR046938">
    <property type="entry name" value="DNA_clamp_sf"/>
</dbReference>
<keyword evidence="5" id="KW-0808">Transferase</keyword>
<gene>
    <name evidence="13" type="ORF">NB700_001794</name>
</gene>
<keyword evidence="9" id="KW-0238">DNA-binding</keyword>
<comment type="caution">
    <text evidence="13">The sequence shown here is derived from an EMBL/GenBank/DDBJ whole genome shotgun (WGS) entry which is preliminary data.</text>
</comment>
<evidence type="ECO:0000256" key="9">
    <source>
        <dbReference type="ARBA" id="ARBA00023125"/>
    </source>
</evidence>
<dbReference type="InterPro" id="IPR001001">
    <property type="entry name" value="DNA_polIII_beta"/>
</dbReference>
<evidence type="ECO:0000313" key="14">
    <source>
        <dbReference type="Proteomes" id="UP001320843"/>
    </source>
</evidence>
<dbReference type="RefSeq" id="WP_267122645.1">
    <property type="nucleotide sequence ID" value="NZ_JANFWR010000010.1"/>
</dbReference>
<evidence type="ECO:0000256" key="6">
    <source>
        <dbReference type="ARBA" id="ARBA00022695"/>
    </source>
</evidence>
<protein>
    <recommendedName>
        <fullName evidence="3">Beta sliding clamp</fullName>
    </recommendedName>
    <alternativeName>
        <fullName evidence="11">Beta-clamp processivity factor</fullName>
    </alternativeName>
    <alternativeName>
        <fullName evidence="10">DNA polymerase III beta sliding clamp subunit</fullName>
    </alternativeName>
</protein>
<reference evidence="13 14" key="1">
    <citation type="submission" date="2022-06" db="EMBL/GenBank/DDBJ databases">
        <title>Dynamics of rice microbiomes reveals core vertical transmitted seed endophytes.</title>
        <authorList>
            <person name="Liao K."/>
            <person name="Zhang X."/>
        </authorList>
    </citation>
    <scope>NUCLEOTIDE SEQUENCE [LARGE SCALE GENOMIC DNA]</scope>
    <source>
        <strain evidence="13 14">YT10-10-1</strain>
    </source>
</reference>
<dbReference type="EMBL" id="JANFWR010000010">
    <property type="protein sequence ID" value="MCW0399238.1"/>
    <property type="molecule type" value="Genomic_DNA"/>
</dbReference>
<organism evidence="13 14">
    <name type="scientific">Xanthomonas sacchari</name>
    <dbReference type="NCBI Taxonomy" id="56458"/>
    <lineage>
        <taxon>Bacteria</taxon>
        <taxon>Pseudomonadati</taxon>
        <taxon>Pseudomonadota</taxon>
        <taxon>Gammaproteobacteria</taxon>
        <taxon>Lysobacterales</taxon>
        <taxon>Lysobacteraceae</taxon>
        <taxon>Xanthomonas</taxon>
    </lineage>
</organism>
<dbReference type="Proteomes" id="UP001320843">
    <property type="component" value="Unassembled WGS sequence"/>
</dbReference>